<accession>A0A0E3UPW4</accession>
<feature type="domain" description="Nudix hydrolase" evidence="4">
    <location>
        <begin position="11"/>
        <end position="141"/>
    </location>
</feature>
<comment type="similarity">
    <text evidence="3">Belongs to the Nudix hydrolase family.</text>
</comment>
<dbReference type="PANTHER" id="PTHR43046:SF16">
    <property type="entry name" value="ADP-RIBOSE PYROPHOSPHATASE YJHB-RELATED"/>
    <property type="match status" value="1"/>
</dbReference>
<evidence type="ECO:0000313" key="6">
    <source>
        <dbReference type="Proteomes" id="UP000033067"/>
    </source>
</evidence>
<dbReference type="PATRIC" id="fig|314722.6.peg.857"/>
<dbReference type="PANTHER" id="PTHR43046">
    <property type="entry name" value="GDP-MANNOSE MANNOSYL HYDROLASE"/>
    <property type="match status" value="1"/>
</dbReference>
<dbReference type="PROSITE" id="PS51462">
    <property type="entry name" value="NUDIX"/>
    <property type="match status" value="1"/>
</dbReference>
<dbReference type="InterPro" id="IPR015797">
    <property type="entry name" value="NUDIX_hydrolase-like_dom_sf"/>
</dbReference>
<dbReference type="Pfam" id="PF00293">
    <property type="entry name" value="NUDIX"/>
    <property type="match status" value="1"/>
</dbReference>
<reference evidence="5 6" key="1">
    <citation type="journal article" date="2015" name="Genome Announc.">
        <title>Complete Genome Sequence of Pseudoxanthomonas suwonensis Strain J1, a Cellulose-Degrading Bacterium Isolated from Leaf- and Wood-Enriched Soil.</title>
        <authorList>
            <person name="Hou L."/>
            <person name="Jiang J."/>
            <person name="Xu Z."/>
            <person name="Zhou Y."/>
            <person name="Leung F.C."/>
        </authorList>
    </citation>
    <scope>NUCLEOTIDE SEQUENCE [LARGE SCALE GENOMIC DNA]</scope>
    <source>
        <strain evidence="5 6">J1</strain>
    </source>
</reference>
<gene>
    <name evidence="5" type="ORF">WQ53_04120</name>
</gene>
<evidence type="ECO:0000259" key="4">
    <source>
        <dbReference type="PROSITE" id="PS51462"/>
    </source>
</evidence>
<dbReference type="Proteomes" id="UP000033067">
    <property type="component" value="Chromosome"/>
</dbReference>
<protein>
    <recommendedName>
        <fullName evidence="4">Nudix hydrolase domain-containing protein</fullName>
    </recommendedName>
</protein>
<sequence>MVAVHPPGDAAAQAAAFALVIARHETRVLLVRNARRAVWELPGGWIDAGERAEECALRELREESGQAGHGLRPLAHLLLERPRPEGGVQVLAGLLFAASVHEPVAFMPTTEISAVGFWAADELPEDISPIDAELVARYGRE</sequence>
<dbReference type="GO" id="GO:0016787">
    <property type="term" value="F:hydrolase activity"/>
    <property type="evidence" value="ECO:0007669"/>
    <property type="project" value="UniProtKB-KW"/>
</dbReference>
<evidence type="ECO:0000313" key="5">
    <source>
        <dbReference type="EMBL" id="AKC88170.1"/>
    </source>
</evidence>
<dbReference type="InterPro" id="IPR000086">
    <property type="entry name" value="NUDIX_hydrolase_dom"/>
</dbReference>
<evidence type="ECO:0000256" key="2">
    <source>
        <dbReference type="ARBA" id="ARBA00022801"/>
    </source>
</evidence>
<keyword evidence="2 3" id="KW-0378">Hydrolase</keyword>
<dbReference type="InterPro" id="IPR020476">
    <property type="entry name" value="Nudix_hydrolase"/>
</dbReference>
<dbReference type="SUPFAM" id="SSF55811">
    <property type="entry name" value="Nudix"/>
    <property type="match status" value="1"/>
</dbReference>
<dbReference type="Gene3D" id="3.90.79.10">
    <property type="entry name" value="Nucleoside Triphosphate Pyrophosphohydrolase"/>
    <property type="match status" value="1"/>
</dbReference>
<evidence type="ECO:0000256" key="1">
    <source>
        <dbReference type="ARBA" id="ARBA00001946"/>
    </source>
</evidence>
<dbReference type="KEGG" id="psuw:WQ53_04120"/>
<comment type="cofactor">
    <cofactor evidence="1">
        <name>Mg(2+)</name>
        <dbReference type="ChEBI" id="CHEBI:18420"/>
    </cofactor>
</comment>
<name>A0A0E3UPW4_9GAMM</name>
<dbReference type="EMBL" id="CP011144">
    <property type="protein sequence ID" value="AKC88170.1"/>
    <property type="molecule type" value="Genomic_DNA"/>
</dbReference>
<keyword evidence="6" id="KW-1185">Reference proteome</keyword>
<proteinExistence type="inferred from homology"/>
<dbReference type="PRINTS" id="PR00502">
    <property type="entry name" value="NUDIXFAMILY"/>
</dbReference>
<dbReference type="InterPro" id="IPR020084">
    <property type="entry name" value="NUDIX_hydrolase_CS"/>
</dbReference>
<organism evidence="5 6">
    <name type="scientific">Pseudoxanthomonas suwonensis</name>
    <dbReference type="NCBI Taxonomy" id="314722"/>
    <lineage>
        <taxon>Bacteria</taxon>
        <taxon>Pseudomonadati</taxon>
        <taxon>Pseudomonadota</taxon>
        <taxon>Gammaproteobacteria</taxon>
        <taxon>Lysobacterales</taxon>
        <taxon>Lysobacteraceae</taxon>
        <taxon>Pseudoxanthomonas</taxon>
    </lineage>
</organism>
<dbReference type="PROSITE" id="PS00893">
    <property type="entry name" value="NUDIX_BOX"/>
    <property type="match status" value="1"/>
</dbReference>
<dbReference type="AlphaFoldDB" id="A0A0E3UPW4"/>
<evidence type="ECO:0000256" key="3">
    <source>
        <dbReference type="RuleBase" id="RU003476"/>
    </source>
</evidence>